<organism evidence="2 3">
    <name type="scientific">Chiloscyllium punctatum</name>
    <name type="common">Brownbanded bambooshark</name>
    <name type="synonym">Hemiscyllium punctatum</name>
    <dbReference type="NCBI Taxonomy" id="137246"/>
    <lineage>
        <taxon>Eukaryota</taxon>
        <taxon>Metazoa</taxon>
        <taxon>Chordata</taxon>
        <taxon>Craniata</taxon>
        <taxon>Vertebrata</taxon>
        <taxon>Chondrichthyes</taxon>
        <taxon>Elasmobranchii</taxon>
        <taxon>Galeomorphii</taxon>
        <taxon>Galeoidea</taxon>
        <taxon>Orectolobiformes</taxon>
        <taxon>Hemiscylliidae</taxon>
        <taxon>Chiloscyllium</taxon>
    </lineage>
</organism>
<keyword evidence="3" id="KW-1185">Reference proteome</keyword>
<feature type="compositionally biased region" description="Low complexity" evidence="1">
    <location>
        <begin position="53"/>
        <end position="70"/>
    </location>
</feature>
<evidence type="ECO:0000313" key="2">
    <source>
        <dbReference type="EMBL" id="GCC49179.1"/>
    </source>
</evidence>
<accession>A0A401U2R8</accession>
<sequence length="79" mass="8628">MPARSSSAPRSMSCLPIRSTRTRSACSARSRGSIAVPAISPPSRGWCRTWRARPPAAVSPRAVRSSRTPAQARRRHSRC</sequence>
<protein>
    <submittedName>
        <fullName evidence="2">Uncharacterized protein</fullName>
    </submittedName>
</protein>
<feature type="region of interest" description="Disordered" evidence="1">
    <location>
        <begin position="53"/>
        <end position="79"/>
    </location>
</feature>
<dbReference type="Proteomes" id="UP000287033">
    <property type="component" value="Unassembled WGS sequence"/>
</dbReference>
<name>A0A401U2R8_CHIPU</name>
<evidence type="ECO:0000256" key="1">
    <source>
        <dbReference type="SAM" id="MobiDB-lite"/>
    </source>
</evidence>
<evidence type="ECO:0000313" key="3">
    <source>
        <dbReference type="Proteomes" id="UP000287033"/>
    </source>
</evidence>
<comment type="caution">
    <text evidence="2">The sequence shown here is derived from an EMBL/GenBank/DDBJ whole genome shotgun (WGS) entry which is preliminary data.</text>
</comment>
<dbReference type="AlphaFoldDB" id="A0A401U2R8"/>
<gene>
    <name evidence="2" type="ORF">chiPu_0033636</name>
</gene>
<proteinExistence type="predicted"/>
<reference evidence="2 3" key="1">
    <citation type="journal article" date="2018" name="Nat. Ecol. Evol.">
        <title>Shark genomes provide insights into elasmobranch evolution and the origin of vertebrates.</title>
        <authorList>
            <person name="Hara Y"/>
            <person name="Yamaguchi K"/>
            <person name="Onimaru K"/>
            <person name="Kadota M"/>
            <person name="Koyanagi M"/>
            <person name="Keeley SD"/>
            <person name="Tatsumi K"/>
            <person name="Tanaka K"/>
            <person name="Motone F"/>
            <person name="Kageyama Y"/>
            <person name="Nozu R"/>
            <person name="Adachi N"/>
            <person name="Nishimura O"/>
            <person name="Nakagawa R"/>
            <person name="Tanegashima C"/>
            <person name="Kiyatake I"/>
            <person name="Matsumoto R"/>
            <person name="Murakumo K"/>
            <person name="Nishida K"/>
            <person name="Terakita A"/>
            <person name="Kuratani S"/>
            <person name="Sato K"/>
            <person name="Hyodo S Kuraku.S."/>
        </authorList>
    </citation>
    <scope>NUCLEOTIDE SEQUENCE [LARGE SCALE GENOMIC DNA]</scope>
</reference>
<feature type="region of interest" description="Disordered" evidence="1">
    <location>
        <begin position="1"/>
        <end position="32"/>
    </location>
</feature>
<dbReference type="EMBL" id="BEZZ01268067">
    <property type="protein sequence ID" value="GCC49179.1"/>
    <property type="molecule type" value="Genomic_DNA"/>
</dbReference>